<dbReference type="OrthoDB" id="5652878at2"/>
<protein>
    <submittedName>
        <fullName evidence="1">Uncharacterized protein</fullName>
    </submittedName>
</protein>
<dbReference type="RefSeq" id="WP_028373987.1">
    <property type="nucleotide sequence ID" value="NZ_CAAAJD010000037.1"/>
</dbReference>
<organism evidence="1 2">
    <name type="scientific">Legionella lansingensis</name>
    <dbReference type="NCBI Taxonomy" id="45067"/>
    <lineage>
        <taxon>Bacteria</taxon>
        <taxon>Pseudomonadati</taxon>
        <taxon>Pseudomonadota</taxon>
        <taxon>Gammaproteobacteria</taxon>
        <taxon>Legionellales</taxon>
        <taxon>Legionellaceae</taxon>
        <taxon>Legionella</taxon>
    </lineage>
</organism>
<dbReference type="eggNOG" id="ENOG5031EJY">
    <property type="taxonomic scope" value="Bacteria"/>
</dbReference>
<name>A0A0W0VK55_9GAMM</name>
<sequence>MKLERITALINKAGYAYIGEGRGIGQAEGKKVECFQKKGLYSSDVIQLVIMDEKKDEILPVFSVNVPITLRDAVYAIMNDHTLAAENSMQLFN</sequence>
<gene>
    <name evidence="1" type="ORF">Llan_1975</name>
</gene>
<evidence type="ECO:0000313" key="1">
    <source>
        <dbReference type="EMBL" id="KTD20214.1"/>
    </source>
</evidence>
<keyword evidence="2" id="KW-1185">Reference proteome</keyword>
<evidence type="ECO:0000313" key="2">
    <source>
        <dbReference type="Proteomes" id="UP000054869"/>
    </source>
</evidence>
<comment type="caution">
    <text evidence="1">The sequence shown here is derived from an EMBL/GenBank/DDBJ whole genome shotgun (WGS) entry which is preliminary data.</text>
</comment>
<dbReference type="EMBL" id="LNYI01000045">
    <property type="protein sequence ID" value="KTD20214.1"/>
    <property type="molecule type" value="Genomic_DNA"/>
</dbReference>
<dbReference type="PATRIC" id="fig|45067.4.peg.2068"/>
<dbReference type="AlphaFoldDB" id="A0A0W0VK55"/>
<dbReference type="Proteomes" id="UP000054869">
    <property type="component" value="Unassembled WGS sequence"/>
</dbReference>
<proteinExistence type="predicted"/>
<accession>A0A0W0VK55</accession>
<reference evidence="1 2" key="1">
    <citation type="submission" date="2015-11" db="EMBL/GenBank/DDBJ databases">
        <title>Genomic analysis of 38 Legionella species identifies large and diverse effector repertoires.</title>
        <authorList>
            <person name="Burstein D."/>
            <person name="Amaro F."/>
            <person name="Zusman T."/>
            <person name="Lifshitz Z."/>
            <person name="Cohen O."/>
            <person name="Gilbert J.A."/>
            <person name="Pupko T."/>
            <person name="Shuman H.A."/>
            <person name="Segal G."/>
        </authorList>
    </citation>
    <scope>NUCLEOTIDE SEQUENCE [LARGE SCALE GENOMIC DNA]</scope>
    <source>
        <strain evidence="1 2">ATCC 49751</strain>
    </source>
</reference>